<evidence type="ECO:0000256" key="3">
    <source>
        <dbReference type="ARBA" id="ARBA00022475"/>
    </source>
</evidence>
<comment type="caution">
    <text evidence="8">The sequence shown here is derived from an EMBL/GenBank/DDBJ whole genome shotgun (WGS) entry which is preliminary data.</text>
</comment>
<keyword evidence="3" id="KW-1003">Cell membrane</keyword>
<dbReference type="AlphaFoldDB" id="A0A0G9MRT9"/>
<accession>A0A0G9MRT9</accession>
<comment type="subcellular location">
    <subcellularLocation>
        <location evidence="1">Cell membrane</location>
        <topology evidence="1">Multi-pass membrane protein</topology>
    </subcellularLocation>
</comment>
<dbReference type="GO" id="GO:0008324">
    <property type="term" value="F:monoatomic cation transmembrane transporter activity"/>
    <property type="evidence" value="ECO:0007669"/>
    <property type="project" value="InterPro"/>
</dbReference>
<dbReference type="STRING" id="502682.BMF35_a0148"/>
<keyword evidence="5" id="KW-1133">Transmembrane helix</keyword>
<gene>
    <name evidence="8" type="ORF">AAW01_05740</name>
</gene>
<evidence type="ECO:0000256" key="1">
    <source>
        <dbReference type="ARBA" id="ARBA00004651"/>
    </source>
</evidence>
<proteinExistence type="predicted"/>
<dbReference type="OrthoDB" id="9810952at2"/>
<dbReference type="KEGG" id="egn:BMF35_a0148"/>
<dbReference type="Proteomes" id="UP000053070">
    <property type="component" value="Unassembled WGS sequence"/>
</dbReference>
<dbReference type="PATRIC" id="fig|502682.8.peg.1174"/>
<dbReference type="PANTHER" id="PTHR32024:SF1">
    <property type="entry name" value="KTR SYSTEM POTASSIUM UPTAKE PROTEIN B"/>
    <property type="match status" value="1"/>
</dbReference>
<organism evidence="8 9">
    <name type="scientific">Aurantiacibacter gangjinensis</name>
    <dbReference type="NCBI Taxonomy" id="502682"/>
    <lineage>
        <taxon>Bacteria</taxon>
        <taxon>Pseudomonadati</taxon>
        <taxon>Pseudomonadota</taxon>
        <taxon>Alphaproteobacteria</taxon>
        <taxon>Sphingomonadales</taxon>
        <taxon>Erythrobacteraceae</taxon>
        <taxon>Aurantiacibacter</taxon>
    </lineage>
</organism>
<reference evidence="8 9" key="1">
    <citation type="submission" date="2015-04" db="EMBL/GenBank/DDBJ databases">
        <title>The draft genome sequence of Erythrobacr gangjinensis K7-2.</title>
        <authorList>
            <person name="Zhuang L."/>
            <person name="Liu Y."/>
            <person name="Shao Z."/>
        </authorList>
    </citation>
    <scope>NUCLEOTIDE SEQUENCE [LARGE SCALE GENOMIC DNA]</scope>
    <source>
        <strain evidence="8 9">K7-2</strain>
    </source>
</reference>
<dbReference type="InterPro" id="IPR003445">
    <property type="entry name" value="Cat_transpt"/>
</dbReference>
<evidence type="ECO:0000256" key="5">
    <source>
        <dbReference type="ARBA" id="ARBA00022989"/>
    </source>
</evidence>
<evidence type="ECO:0000256" key="4">
    <source>
        <dbReference type="ARBA" id="ARBA00022692"/>
    </source>
</evidence>
<keyword evidence="7" id="KW-0472">Membrane</keyword>
<protein>
    <submittedName>
        <fullName evidence="8">Uncharacterized protein</fullName>
    </submittedName>
</protein>
<keyword evidence="4" id="KW-0812">Transmembrane</keyword>
<evidence type="ECO:0000313" key="9">
    <source>
        <dbReference type="Proteomes" id="UP000053070"/>
    </source>
</evidence>
<evidence type="ECO:0000256" key="7">
    <source>
        <dbReference type="ARBA" id="ARBA00023136"/>
    </source>
</evidence>
<evidence type="ECO:0000256" key="2">
    <source>
        <dbReference type="ARBA" id="ARBA00022448"/>
    </source>
</evidence>
<keyword evidence="6" id="KW-0406">Ion transport</keyword>
<dbReference type="RefSeq" id="WP_047006273.1">
    <property type="nucleotide sequence ID" value="NZ_CP018097.1"/>
</dbReference>
<dbReference type="GO" id="GO:0005886">
    <property type="term" value="C:plasma membrane"/>
    <property type="evidence" value="ECO:0007669"/>
    <property type="project" value="UniProtKB-SubCell"/>
</dbReference>
<evidence type="ECO:0000256" key="6">
    <source>
        <dbReference type="ARBA" id="ARBA00023065"/>
    </source>
</evidence>
<evidence type="ECO:0000313" key="8">
    <source>
        <dbReference type="EMBL" id="KLE33425.1"/>
    </source>
</evidence>
<name>A0A0G9MRT9_9SPHN</name>
<keyword evidence="2" id="KW-0813">Transport</keyword>
<dbReference type="Pfam" id="PF02386">
    <property type="entry name" value="TrkH"/>
    <property type="match status" value="1"/>
</dbReference>
<sequence length="450" mass="47481">MFATLKDWFEGLNSAKQLLLIYCAIAAIGFVALLIVEGFDSASPIDHLFTSVSALTTTGLTTLSLADDYSTASHVIVMLLIQIGGIGYMTIATFALGTLITKSRRRLKDYEEETGQETEQQTRTDFSLPDDTNIYGFCKTVVLYTLGVQAVGAVLLYLAFRAEDVAQPVWFAIFHTVSAFCTGGLDLFGNSLQGFLAAPAVLMVISILCLLGAIGFLLAWDARCSFREGRLRLSYTNRVVLIVVFALIVPTTIILGLGDARMAGMPDGQRWLVAFFEAMTSSTTAGFNVVATGTVGPTAFLLVIVTMALGASPSGTGGGIKVTTVATLIASTVAALRQKKAVHILHHIIENAKIKAAAAVLVFYLTVVVLATLVLTVSEPSVLLGTLVFEVVSALGTVGLSMGVTGDLSEFGKLLVIVLMVAGRVGVLAFGIALVSSASGEETIEDSNKV</sequence>
<dbReference type="GO" id="GO:0030001">
    <property type="term" value="P:metal ion transport"/>
    <property type="evidence" value="ECO:0007669"/>
    <property type="project" value="UniProtKB-ARBA"/>
</dbReference>
<keyword evidence="9" id="KW-1185">Reference proteome</keyword>
<dbReference type="PANTHER" id="PTHR32024">
    <property type="entry name" value="TRK SYSTEM POTASSIUM UPTAKE PROTEIN TRKG-RELATED"/>
    <property type="match status" value="1"/>
</dbReference>
<dbReference type="EMBL" id="LBHC01000001">
    <property type="protein sequence ID" value="KLE33425.1"/>
    <property type="molecule type" value="Genomic_DNA"/>
</dbReference>